<dbReference type="EMBL" id="CAJVPW010019071">
    <property type="protein sequence ID" value="CAG8684934.1"/>
    <property type="molecule type" value="Genomic_DNA"/>
</dbReference>
<reference evidence="1" key="1">
    <citation type="submission" date="2021-06" db="EMBL/GenBank/DDBJ databases">
        <authorList>
            <person name="Kallberg Y."/>
            <person name="Tangrot J."/>
            <person name="Rosling A."/>
        </authorList>
    </citation>
    <scope>NUCLEOTIDE SEQUENCE</scope>
    <source>
        <strain evidence="1">28 12/20/2015</strain>
    </source>
</reference>
<dbReference type="Proteomes" id="UP000789366">
    <property type="component" value="Unassembled WGS sequence"/>
</dbReference>
<sequence length="119" mass="13715">MQKIEIALNLLAVDHLLICLLYPSINEQQKLKDVLTLLEPIKAATKLLSATSYPTIEEFSQAMVAALIHQKLEEYWNIIDKSFIVSAIFDPCTKLKIFNRTEVTNVKNIVQEIMDQYKY</sequence>
<accession>A0ACA9NZZ0</accession>
<organism evidence="1 2">
    <name type="scientific">Cetraspora pellucida</name>
    <dbReference type="NCBI Taxonomy" id="1433469"/>
    <lineage>
        <taxon>Eukaryota</taxon>
        <taxon>Fungi</taxon>
        <taxon>Fungi incertae sedis</taxon>
        <taxon>Mucoromycota</taxon>
        <taxon>Glomeromycotina</taxon>
        <taxon>Glomeromycetes</taxon>
        <taxon>Diversisporales</taxon>
        <taxon>Gigasporaceae</taxon>
        <taxon>Cetraspora</taxon>
    </lineage>
</organism>
<proteinExistence type="predicted"/>
<keyword evidence="2" id="KW-1185">Reference proteome</keyword>
<protein>
    <submittedName>
        <fullName evidence="1">13875_t:CDS:1</fullName>
    </submittedName>
</protein>
<evidence type="ECO:0000313" key="1">
    <source>
        <dbReference type="EMBL" id="CAG8684934.1"/>
    </source>
</evidence>
<comment type="caution">
    <text evidence="1">The sequence shown here is derived from an EMBL/GenBank/DDBJ whole genome shotgun (WGS) entry which is preliminary data.</text>
</comment>
<evidence type="ECO:0000313" key="2">
    <source>
        <dbReference type="Proteomes" id="UP000789366"/>
    </source>
</evidence>
<gene>
    <name evidence="1" type="ORF">SPELUC_LOCUS10365</name>
</gene>
<name>A0ACA9NZZ0_9GLOM</name>